<proteinExistence type="predicted"/>
<accession>A0A0R3RDA7</accession>
<evidence type="ECO:0000313" key="2">
    <source>
        <dbReference type="WBParaSite" id="BTMF_0001803001-mRNA-1"/>
    </source>
</evidence>
<name>A0A0R3RDA7_9BILA</name>
<feature type="signal peptide" evidence="1">
    <location>
        <begin position="1"/>
        <end position="19"/>
    </location>
</feature>
<protein>
    <submittedName>
        <fullName evidence="2">Ovule protein</fullName>
    </submittedName>
</protein>
<sequence>LNLCCKFFVLCLYCSSSYSYCKSFVLYSYCKIFIHCFQ</sequence>
<reference evidence="2" key="1">
    <citation type="submission" date="2017-02" db="UniProtKB">
        <authorList>
            <consortium name="WormBaseParasite"/>
        </authorList>
    </citation>
    <scope>IDENTIFICATION</scope>
</reference>
<dbReference type="AlphaFoldDB" id="A0A0R3RDA7"/>
<keyword evidence="1" id="KW-0732">Signal</keyword>
<organism evidence="2">
    <name type="scientific">Brugia timori</name>
    <dbReference type="NCBI Taxonomy" id="42155"/>
    <lineage>
        <taxon>Eukaryota</taxon>
        <taxon>Metazoa</taxon>
        <taxon>Ecdysozoa</taxon>
        <taxon>Nematoda</taxon>
        <taxon>Chromadorea</taxon>
        <taxon>Rhabditida</taxon>
        <taxon>Spirurina</taxon>
        <taxon>Spiruromorpha</taxon>
        <taxon>Filarioidea</taxon>
        <taxon>Onchocercidae</taxon>
        <taxon>Brugia</taxon>
    </lineage>
</organism>
<evidence type="ECO:0000256" key="1">
    <source>
        <dbReference type="SAM" id="SignalP"/>
    </source>
</evidence>
<feature type="chain" id="PRO_5006447456" evidence="1">
    <location>
        <begin position="20"/>
        <end position="38"/>
    </location>
</feature>
<dbReference type="WBParaSite" id="BTMF_0001803001-mRNA-1">
    <property type="protein sequence ID" value="BTMF_0001803001-mRNA-1"/>
    <property type="gene ID" value="BTMF_0001803001"/>
</dbReference>